<protein>
    <submittedName>
        <fullName evidence="2">DUF4224 domain-containing protein</fullName>
    </submittedName>
</protein>
<dbReference type="EMBL" id="JBHRTP010000012">
    <property type="protein sequence ID" value="MFC3107396.1"/>
    <property type="molecule type" value="Genomic_DNA"/>
</dbReference>
<reference evidence="3" key="1">
    <citation type="journal article" date="2019" name="Int. J. Syst. Evol. Microbiol.">
        <title>The Global Catalogue of Microorganisms (GCM) 10K type strain sequencing project: providing services to taxonomists for standard genome sequencing and annotation.</title>
        <authorList>
            <consortium name="The Broad Institute Genomics Platform"/>
            <consortium name="The Broad Institute Genome Sequencing Center for Infectious Disease"/>
            <person name="Wu L."/>
            <person name="Ma J."/>
        </authorList>
    </citation>
    <scope>NUCLEOTIDE SEQUENCE [LARGE SCALE GENOMIC DNA]</scope>
    <source>
        <strain evidence="3">KCTC 42986</strain>
    </source>
</reference>
<sequence>MFLTPDEIKELTKRTRYGAQAEMLQVLGIVHKIRNDGSLIVLRTHVEQQLGATVTVKAAKKSAGPNWDAAVSVGTRHAKAA</sequence>
<keyword evidence="3" id="KW-1185">Reference proteome</keyword>
<name>A0ABV7EZL1_9BURK</name>
<dbReference type="Proteomes" id="UP001595530">
    <property type="component" value="Unassembled WGS sequence"/>
</dbReference>
<dbReference type="RefSeq" id="WP_390323595.1">
    <property type="nucleotide sequence ID" value="NZ_JBHRTP010000012.1"/>
</dbReference>
<evidence type="ECO:0000313" key="3">
    <source>
        <dbReference type="Proteomes" id="UP001595530"/>
    </source>
</evidence>
<gene>
    <name evidence="2" type="ORF">ACFOFO_05390</name>
</gene>
<proteinExistence type="predicted"/>
<dbReference type="InterPro" id="IPR025319">
    <property type="entry name" value="DUF4224"/>
</dbReference>
<evidence type="ECO:0000259" key="1">
    <source>
        <dbReference type="Pfam" id="PF13986"/>
    </source>
</evidence>
<feature type="domain" description="DUF4224" evidence="1">
    <location>
        <begin position="2"/>
        <end position="46"/>
    </location>
</feature>
<dbReference type="Pfam" id="PF13986">
    <property type="entry name" value="DUF4224"/>
    <property type="match status" value="1"/>
</dbReference>
<accession>A0ABV7EZL1</accession>
<evidence type="ECO:0000313" key="2">
    <source>
        <dbReference type="EMBL" id="MFC3107396.1"/>
    </source>
</evidence>
<organism evidence="2 3">
    <name type="scientific">Undibacterium arcticum</name>
    <dbReference type="NCBI Taxonomy" id="1762892"/>
    <lineage>
        <taxon>Bacteria</taxon>
        <taxon>Pseudomonadati</taxon>
        <taxon>Pseudomonadota</taxon>
        <taxon>Betaproteobacteria</taxon>
        <taxon>Burkholderiales</taxon>
        <taxon>Oxalobacteraceae</taxon>
        <taxon>Undibacterium</taxon>
    </lineage>
</organism>
<comment type="caution">
    <text evidence="2">The sequence shown here is derived from an EMBL/GenBank/DDBJ whole genome shotgun (WGS) entry which is preliminary data.</text>
</comment>